<reference evidence="2 3" key="1">
    <citation type="submission" date="2019-02" db="EMBL/GenBank/DDBJ databases">
        <title>Complete Genome Sequence and Methylome Analysis of Sphaerotilus natans subsp. sulfidivorans D-507.</title>
        <authorList>
            <person name="Fomenkov A."/>
            <person name="Gridneva E."/>
            <person name="Smolyakov D."/>
            <person name="Dubinina G."/>
            <person name="Vincze T."/>
            <person name="Grabovich M."/>
            <person name="Roberts R.J."/>
        </authorList>
    </citation>
    <scope>NUCLEOTIDE SEQUENCE [LARGE SCALE GENOMIC DNA]</scope>
    <source>
        <strain evidence="2 3">D-507</strain>
    </source>
</reference>
<dbReference type="KEGG" id="snn:EWH46_07715"/>
<proteinExistence type="predicted"/>
<dbReference type="Proteomes" id="UP000323522">
    <property type="component" value="Chromosome"/>
</dbReference>
<organism evidence="2 3">
    <name type="scientific">Sphaerotilus sulfidivorans</name>
    <dbReference type="NCBI Taxonomy" id="639200"/>
    <lineage>
        <taxon>Bacteria</taxon>
        <taxon>Pseudomonadati</taxon>
        <taxon>Pseudomonadota</taxon>
        <taxon>Betaproteobacteria</taxon>
        <taxon>Burkholderiales</taxon>
        <taxon>Sphaerotilaceae</taxon>
        <taxon>Sphaerotilus</taxon>
    </lineage>
</organism>
<evidence type="ECO:0000313" key="2">
    <source>
        <dbReference type="EMBL" id="QEN00675.1"/>
    </source>
</evidence>
<dbReference type="EMBL" id="JBEPLS010000003">
    <property type="protein sequence ID" value="MET3603214.1"/>
    <property type="molecule type" value="Genomic_DNA"/>
</dbReference>
<evidence type="ECO:0000313" key="3">
    <source>
        <dbReference type="Proteomes" id="UP000323522"/>
    </source>
</evidence>
<reference evidence="1 4" key="2">
    <citation type="submission" date="2024-06" db="EMBL/GenBank/DDBJ databases">
        <title>Genomic Encyclopedia of Type Strains, Phase IV (KMG-IV): sequencing the most valuable type-strain genomes for metagenomic binning, comparative biology and taxonomic classification.</title>
        <authorList>
            <person name="Goeker M."/>
        </authorList>
    </citation>
    <scope>NUCLEOTIDE SEQUENCE [LARGE SCALE GENOMIC DNA]</scope>
    <source>
        <strain evidence="1 4">D-501</strain>
    </source>
</reference>
<accession>A0A5C1PY99</accession>
<dbReference type="RefSeq" id="WP_149503398.1">
    <property type="nucleotide sequence ID" value="NZ_CP035708.1"/>
</dbReference>
<evidence type="ECO:0000313" key="4">
    <source>
        <dbReference type="Proteomes" id="UP001549111"/>
    </source>
</evidence>
<evidence type="ECO:0000313" key="1">
    <source>
        <dbReference type="EMBL" id="MET3603214.1"/>
    </source>
</evidence>
<dbReference type="OrthoDB" id="8857594at2"/>
<dbReference type="Proteomes" id="UP001549111">
    <property type="component" value="Unassembled WGS sequence"/>
</dbReference>
<dbReference type="AlphaFoldDB" id="A0A5C1PY99"/>
<gene>
    <name evidence="1" type="ORF">ABIC99_000998</name>
    <name evidence="2" type="ORF">EWH46_07715</name>
</gene>
<protein>
    <submittedName>
        <fullName evidence="2">Uncharacterized protein</fullName>
    </submittedName>
</protein>
<keyword evidence="4" id="KW-1185">Reference proteome</keyword>
<dbReference type="EMBL" id="CP035708">
    <property type="protein sequence ID" value="QEN00675.1"/>
    <property type="molecule type" value="Genomic_DNA"/>
</dbReference>
<sequence length="122" mass="13663">MRIKIVEVDPTHASLTWQERWEGPDGGLISCWQRGREKACEDPSLAAAAINGELIVLPWKGGIERATKQAQKYGSLLYLAMWQGLRGDPLDIDAEHEVTLTCSRTGMKVTYTPELAKYSQQM</sequence>
<name>A0A5C1PY99_9BURK</name>